<evidence type="ECO:0000256" key="1">
    <source>
        <dbReference type="SAM" id="Phobius"/>
    </source>
</evidence>
<feature type="transmembrane region" description="Helical" evidence="1">
    <location>
        <begin position="962"/>
        <end position="988"/>
    </location>
</feature>
<keyword evidence="3" id="KW-1185">Reference proteome</keyword>
<dbReference type="EMBL" id="LT629732">
    <property type="protein sequence ID" value="SDS09804.1"/>
    <property type="molecule type" value="Genomic_DNA"/>
</dbReference>
<keyword evidence="1" id="KW-0472">Membrane</keyword>
<evidence type="ECO:0000313" key="3">
    <source>
        <dbReference type="Proteomes" id="UP000198983"/>
    </source>
</evidence>
<keyword evidence="1" id="KW-1133">Transmembrane helix</keyword>
<dbReference type="STRING" id="117157.SAMN04489717_1618"/>
<feature type="transmembrane region" description="Helical" evidence="1">
    <location>
        <begin position="323"/>
        <end position="346"/>
    </location>
</feature>
<evidence type="ECO:0000313" key="2">
    <source>
        <dbReference type="EMBL" id="SDS09804.1"/>
    </source>
</evidence>
<feature type="transmembrane region" description="Helical" evidence="1">
    <location>
        <begin position="494"/>
        <end position="512"/>
    </location>
</feature>
<feature type="transmembrane region" description="Helical" evidence="1">
    <location>
        <begin position="442"/>
        <end position="463"/>
    </location>
</feature>
<organism evidence="2 3">
    <name type="scientific">Actinopolymorpha singaporensis</name>
    <dbReference type="NCBI Taxonomy" id="117157"/>
    <lineage>
        <taxon>Bacteria</taxon>
        <taxon>Bacillati</taxon>
        <taxon>Actinomycetota</taxon>
        <taxon>Actinomycetes</taxon>
        <taxon>Propionibacteriales</taxon>
        <taxon>Actinopolymorphaceae</taxon>
        <taxon>Actinopolymorpha</taxon>
    </lineage>
</organism>
<name>A0A1H1PF89_9ACTN</name>
<dbReference type="Proteomes" id="UP000198983">
    <property type="component" value="Chromosome I"/>
</dbReference>
<feature type="transmembrane region" description="Helical" evidence="1">
    <location>
        <begin position="908"/>
        <end position="928"/>
    </location>
</feature>
<proteinExistence type="predicted"/>
<protein>
    <recommendedName>
        <fullName evidence="4">FtsX-like permease family protein</fullName>
    </recommendedName>
</protein>
<accession>A0A1H1PF89</accession>
<feature type="transmembrane region" description="Helical" evidence="1">
    <location>
        <begin position="413"/>
        <end position="436"/>
    </location>
</feature>
<evidence type="ECO:0008006" key="4">
    <source>
        <dbReference type="Google" id="ProtNLM"/>
    </source>
</evidence>
<feature type="transmembrane region" description="Helical" evidence="1">
    <location>
        <begin position="275"/>
        <end position="298"/>
    </location>
</feature>
<dbReference type="RefSeq" id="WP_092652009.1">
    <property type="nucleotide sequence ID" value="NZ_LT629732.1"/>
</dbReference>
<reference evidence="2 3" key="1">
    <citation type="submission" date="2016-10" db="EMBL/GenBank/DDBJ databases">
        <authorList>
            <person name="de Groot N.N."/>
        </authorList>
    </citation>
    <scope>NUCLEOTIDE SEQUENCE [LARGE SCALE GENOMIC DNA]</scope>
    <source>
        <strain evidence="2 3">DSM 22024</strain>
    </source>
</reference>
<sequence length="1036" mass="106321">MWAVLRGALAARRGPAIVVMLVALLAGAAVTAAPFYAVKAQQQVGVAAVGSAPVAQRLVSVSWLSAWRGTNDTASEAAMKDARKAFRPPGFASIDGAFAPGGVRRAGSKAPAAVVKVAYRDDVYRHLTITGDRPTGAGQVVLPAAFAGQLSLKVGDDLTLTGGKKPSRARLVGVYRVIDPSEPYWADGYLVGLGSDDRSKQATAFTVPATMRGWEQTTYTYDLLASPAAFATMNTDGLAGQINADLSTLGQQGFSTSITGLDGLLDRITQDRRNVLAGVGVGVAVLLLLTWFALAVVVREAAVQIRGDVGWWRLHGAPSGRGWVLVLGQSVVPLVGGAVVGAAAGFAVGRSMAGTLDPAGQRTALLLSLLLLGLTLVGGLVAVVAAQVGTLLTPARDLLRRIPVRRPGWRRSLVDVVLVGLSVYGVVQAVVVGGSVEGLPLLAPGLVALAVALVAAWGVPPLANSLTLRARQAGRPAMALIAALTARRPETHRLFALVVVAIALVTTAFVGWDTTTRTQEQRAALELGADRVLTVDADDPAQLMAAVRAADPSGKYAMAVVDQPGESTGDPSVLAMDTTRLPVVTGWRKEYGGDPATVAAALRPSAPRPVTLHTGRLVVDASGQDPDGEPLHLRVRLRTAEDGKPVDAIVGPLTGTRKAYSADVRNCTAGCRLVGVQVLGDRRADGATGDVADPTGVGYEPATAGARVDLYPAGGGSTAGAAGTGVRANDSAAARGSSLPAALLAAPERWRPAVGPRDLGPTIAAGKGSLRLTVSQPPENVPLDRNDWAFVADTPVLLPALVAGWRPDPAEETRLIPLPGAAVPAQIVRTGSLVPRHDKVGTIVDLTYAERLVPFPLAGSGFPQVWLSADAPASVVAGLRDHGLTTLREESMSTRLTQLRAEGSAVGVRFQVAVALVGLLLAAGAVLIDAARERPGRAAELASLRAQGVGARAIRAVGYGSLGALVGTAAVIGLAAGVAGAAVDRILYPGFVDGWNVLPTVDTRGYPVLAAALAAVVVLGSVVVASGSALVRRARP</sequence>
<gene>
    <name evidence="2" type="ORF">SAMN04489717_1618</name>
</gene>
<dbReference type="AlphaFoldDB" id="A0A1H1PF89"/>
<keyword evidence="1" id="KW-0812">Transmembrane</keyword>
<feature type="transmembrane region" description="Helical" evidence="1">
    <location>
        <begin position="366"/>
        <end position="392"/>
    </location>
</feature>
<dbReference type="OrthoDB" id="5014019at2"/>
<feature type="transmembrane region" description="Helical" evidence="1">
    <location>
        <begin position="1008"/>
        <end position="1031"/>
    </location>
</feature>